<evidence type="ECO:0000313" key="13">
    <source>
        <dbReference type="Proteomes" id="UP000774570"/>
    </source>
</evidence>
<comment type="caution">
    <text evidence="12">The sequence shown here is derived from an EMBL/GenBank/DDBJ whole genome shotgun (WGS) entry which is preliminary data.</text>
</comment>
<keyword evidence="10" id="KW-1133">Transmembrane helix</keyword>
<dbReference type="RefSeq" id="WP_220168208.1">
    <property type="nucleotide sequence ID" value="NZ_JAIBOA010000014.1"/>
</dbReference>
<dbReference type="PANTHER" id="PTHR24421">
    <property type="entry name" value="NITRATE/NITRITE SENSOR PROTEIN NARX-RELATED"/>
    <property type="match status" value="1"/>
</dbReference>
<keyword evidence="4" id="KW-0808">Transferase</keyword>
<dbReference type="SUPFAM" id="SSF55874">
    <property type="entry name" value="ATPase domain of HSP90 chaperone/DNA topoisomerase II/histidine kinase"/>
    <property type="match status" value="1"/>
</dbReference>
<dbReference type="EC" id="2.7.13.3" evidence="2"/>
<organism evidence="12 13">
    <name type="scientific">Actinomadura parmotrematis</name>
    <dbReference type="NCBI Taxonomy" id="2864039"/>
    <lineage>
        <taxon>Bacteria</taxon>
        <taxon>Bacillati</taxon>
        <taxon>Actinomycetota</taxon>
        <taxon>Actinomycetes</taxon>
        <taxon>Streptosporangiales</taxon>
        <taxon>Thermomonosporaceae</taxon>
        <taxon>Actinomadura</taxon>
    </lineage>
</organism>
<keyword evidence="10" id="KW-0472">Membrane</keyword>
<dbReference type="EMBL" id="JAIBOA010000014">
    <property type="protein sequence ID" value="MBW8484970.1"/>
    <property type="molecule type" value="Genomic_DNA"/>
</dbReference>
<keyword evidence="13" id="KW-1185">Reference proteome</keyword>
<dbReference type="SMART" id="SM00387">
    <property type="entry name" value="HATPase_c"/>
    <property type="match status" value="1"/>
</dbReference>
<evidence type="ECO:0000256" key="4">
    <source>
        <dbReference type="ARBA" id="ARBA00022679"/>
    </source>
</evidence>
<keyword evidence="3" id="KW-0597">Phosphoprotein</keyword>
<feature type="coiled-coil region" evidence="9">
    <location>
        <begin position="161"/>
        <end position="195"/>
    </location>
</feature>
<dbReference type="Pfam" id="PF23539">
    <property type="entry name" value="DUF7134"/>
    <property type="match status" value="1"/>
</dbReference>
<reference evidence="12 13" key="1">
    <citation type="submission" date="2021-07" db="EMBL/GenBank/DDBJ databases">
        <title>Actinomadura sp. PM05-2 isolated from lichen.</title>
        <authorList>
            <person name="Somphong A."/>
            <person name="Phongsopitanun W."/>
            <person name="Tanasupawat S."/>
            <person name="Peongsungnone V."/>
        </authorList>
    </citation>
    <scope>NUCLEOTIDE SEQUENCE [LARGE SCALE GENOMIC DNA]</scope>
    <source>
        <strain evidence="12 13">PM05-2</strain>
    </source>
</reference>
<gene>
    <name evidence="12" type="ORF">K1Y72_21485</name>
</gene>
<dbReference type="GO" id="GO:0016301">
    <property type="term" value="F:kinase activity"/>
    <property type="evidence" value="ECO:0007669"/>
    <property type="project" value="UniProtKB-KW"/>
</dbReference>
<dbReference type="InterPro" id="IPR003594">
    <property type="entry name" value="HATPase_dom"/>
</dbReference>
<feature type="transmembrane region" description="Helical" evidence="10">
    <location>
        <begin position="21"/>
        <end position="38"/>
    </location>
</feature>
<evidence type="ECO:0000256" key="6">
    <source>
        <dbReference type="ARBA" id="ARBA00022777"/>
    </source>
</evidence>
<dbReference type="PROSITE" id="PS50109">
    <property type="entry name" value="HIS_KIN"/>
    <property type="match status" value="1"/>
</dbReference>
<feature type="transmembrane region" description="Helical" evidence="10">
    <location>
        <begin position="73"/>
        <end position="106"/>
    </location>
</feature>
<dbReference type="Proteomes" id="UP000774570">
    <property type="component" value="Unassembled WGS sequence"/>
</dbReference>
<evidence type="ECO:0000256" key="8">
    <source>
        <dbReference type="ARBA" id="ARBA00023012"/>
    </source>
</evidence>
<feature type="transmembrane region" description="Helical" evidence="10">
    <location>
        <begin position="142"/>
        <end position="161"/>
    </location>
</feature>
<keyword evidence="5" id="KW-0547">Nucleotide-binding</keyword>
<dbReference type="InterPro" id="IPR005467">
    <property type="entry name" value="His_kinase_dom"/>
</dbReference>
<sequence>MAGRAGGLWDAWRARRELVDAAFLAPVAVLMALEWPAATASGPAHVADPLPYLGLSLLLLAPLVVRRRRPRTVFAVVAVVAFGQWLSGTPLAIADVAVLIAMYTVASCCTRWWGLAALLVTEAGCALEAARQYPGDWTRARGPFLFLGVVAVGIGLFGVYMRTRREHLAALEERAARLERERDTEVRMARSAERARIARELHDVVAHNVSVIVVQADGAAFAIDTDPARAKQALAAISGTGRLALTEMRRLLGVLREADDSGPFAPQPGVEQLADLADQIRRAGLPVAVRVEGTPRELPEGLQLTVFRIVQEALTNALKHAGPDASAEVVLGYGGDAVAVRVADDGRGAAAVSDGRGHGLVGMRERAAVYGGEVTAGPRPGGGFEVAVRVPVPAGVRA</sequence>
<evidence type="ECO:0000256" key="7">
    <source>
        <dbReference type="ARBA" id="ARBA00022840"/>
    </source>
</evidence>
<evidence type="ECO:0000256" key="2">
    <source>
        <dbReference type="ARBA" id="ARBA00012438"/>
    </source>
</evidence>
<keyword evidence="9" id="KW-0175">Coiled coil</keyword>
<protein>
    <recommendedName>
        <fullName evidence="2">histidine kinase</fullName>
        <ecNumber evidence="2">2.7.13.3</ecNumber>
    </recommendedName>
</protein>
<feature type="transmembrane region" description="Helical" evidence="10">
    <location>
        <begin position="50"/>
        <end position="66"/>
    </location>
</feature>
<evidence type="ECO:0000256" key="10">
    <source>
        <dbReference type="SAM" id="Phobius"/>
    </source>
</evidence>
<proteinExistence type="predicted"/>
<dbReference type="Pfam" id="PF02518">
    <property type="entry name" value="HATPase_c"/>
    <property type="match status" value="1"/>
</dbReference>
<accession>A0ABS7FX10</accession>
<dbReference type="InterPro" id="IPR055558">
    <property type="entry name" value="DUF7134"/>
</dbReference>
<dbReference type="Gene3D" id="1.20.5.1930">
    <property type="match status" value="1"/>
</dbReference>
<dbReference type="InterPro" id="IPR036890">
    <property type="entry name" value="HATPase_C_sf"/>
</dbReference>
<dbReference type="InterPro" id="IPR050482">
    <property type="entry name" value="Sensor_HK_TwoCompSys"/>
</dbReference>
<evidence type="ECO:0000256" key="3">
    <source>
        <dbReference type="ARBA" id="ARBA00022553"/>
    </source>
</evidence>
<evidence type="ECO:0000256" key="5">
    <source>
        <dbReference type="ARBA" id="ARBA00022741"/>
    </source>
</evidence>
<dbReference type="CDD" id="cd16917">
    <property type="entry name" value="HATPase_UhpB-NarQ-NarX-like"/>
    <property type="match status" value="1"/>
</dbReference>
<dbReference type="InterPro" id="IPR011712">
    <property type="entry name" value="Sig_transdc_His_kin_sub3_dim/P"/>
</dbReference>
<dbReference type="Gene3D" id="3.30.565.10">
    <property type="entry name" value="Histidine kinase-like ATPase, C-terminal domain"/>
    <property type="match status" value="1"/>
</dbReference>
<keyword evidence="6 12" id="KW-0418">Kinase</keyword>
<dbReference type="PANTHER" id="PTHR24421:SF10">
    <property type="entry name" value="NITRATE_NITRITE SENSOR PROTEIN NARQ"/>
    <property type="match status" value="1"/>
</dbReference>
<keyword evidence="10" id="KW-0812">Transmembrane</keyword>
<evidence type="ECO:0000313" key="12">
    <source>
        <dbReference type="EMBL" id="MBW8484970.1"/>
    </source>
</evidence>
<keyword evidence="8" id="KW-0902">Two-component regulatory system</keyword>
<evidence type="ECO:0000256" key="1">
    <source>
        <dbReference type="ARBA" id="ARBA00000085"/>
    </source>
</evidence>
<comment type="catalytic activity">
    <reaction evidence="1">
        <text>ATP + protein L-histidine = ADP + protein N-phospho-L-histidine.</text>
        <dbReference type="EC" id="2.7.13.3"/>
    </reaction>
</comment>
<keyword evidence="7" id="KW-0067">ATP-binding</keyword>
<dbReference type="Pfam" id="PF07730">
    <property type="entry name" value="HisKA_3"/>
    <property type="match status" value="1"/>
</dbReference>
<evidence type="ECO:0000259" key="11">
    <source>
        <dbReference type="PROSITE" id="PS50109"/>
    </source>
</evidence>
<evidence type="ECO:0000256" key="9">
    <source>
        <dbReference type="SAM" id="Coils"/>
    </source>
</evidence>
<feature type="domain" description="Histidine kinase" evidence="11">
    <location>
        <begin position="308"/>
        <end position="394"/>
    </location>
</feature>
<name>A0ABS7FX10_9ACTN</name>